<dbReference type="Pfam" id="PF00856">
    <property type="entry name" value="SET"/>
    <property type="match status" value="1"/>
</dbReference>
<evidence type="ECO:0000259" key="2">
    <source>
        <dbReference type="PROSITE" id="PS50280"/>
    </source>
</evidence>
<dbReference type="SMART" id="SM00317">
    <property type="entry name" value="SET"/>
    <property type="match status" value="1"/>
</dbReference>
<feature type="compositionally biased region" description="Basic and acidic residues" evidence="1">
    <location>
        <begin position="919"/>
        <end position="932"/>
    </location>
</feature>
<feature type="compositionally biased region" description="Basic and acidic residues" evidence="1">
    <location>
        <begin position="429"/>
        <end position="465"/>
    </location>
</feature>
<gene>
    <name evidence="4" type="primary">LOC120266912</name>
</gene>
<organism evidence="3 4">
    <name type="scientific">Dioscorea cayennensis subsp. rotundata</name>
    <name type="common">White Guinea yam</name>
    <name type="synonym">Dioscorea rotundata</name>
    <dbReference type="NCBI Taxonomy" id="55577"/>
    <lineage>
        <taxon>Eukaryota</taxon>
        <taxon>Viridiplantae</taxon>
        <taxon>Streptophyta</taxon>
        <taxon>Embryophyta</taxon>
        <taxon>Tracheophyta</taxon>
        <taxon>Spermatophyta</taxon>
        <taxon>Magnoliopsida</taxon>
        <taxon>Liliopsida</taxon>
        <taxon>Dioscoreales</taxon>
        <taxon>Dioscoreaceae</taxon>
        <taxon>Dioscorea</taxon>
    </lineage>
</organism>
<feature type="region of interest" description="Disordered" evidence="1">
    <location>
        <begin position="232"/>
        <end position="559"/>
    </location>
</feature>
<feature type="compositionally biased region" description="Basic and acidic residues" evidence="1">
    <location>
        <begin position="232"/>
        <end position="258"/>
    </location>
</feature>
<evidence type="ECO:0000313" key="3">
    <source>
        <dbReference type="Proteomes" id="UP001515500"/>
    </source>
</evidence>
<protein>
    <submittedName>
        <fullName evidence="4">LOW QUALITY PROTEIN: histone-lysine N-methyltransferase ATXR3</fullName>
    </submittedName>
</protein>
<reference evidence="4" key="1">
    <citation type="submission" date="2025-08" db="UniProtKB">
        <authorList>
            <consortium name="RefSeq"/>
        </authorList>
    </citation>
    <scope>IDENTIFICATION</scope>
</reference>
<evidence type="ECO:0000256" key="1">
    <source>
        <dbReference type="SAM" id="MobiDB-lite"/>
    </source>
</evidence>
<dbReference type="Pfam" id="PF19633">
    <property type="entry name" value="SDG2_C"/>
    <property type="match status" value="1"/>
</dbReference>
<keyword evidence="3" id="KW-1185">Reference proteome</keyword>
<feature type="region of interest" description="Disordered" evidence="1">
    <location>
        <begin position="1587"/>
        <end position="1606"/>
    </location>
</feature>
<feature type="region of interest" description="Disordered" evidence="1">
    <location>
        <begin position="919"/>
        <end position="948"/>
    </location>
</feature>
<dbReference type="GeneID" id="120266912"/>
<feature type="compositionally biased region" description="Basic and acidic residues" evidence="1">
    <location>
        <begin position="268"/>
        <end position="283"/>
    </location>
</feature>
<name>A0AB40BSW6_DIOCR</name>
<dbReference type="InterPro" id="IPR045606">
    <property type="entry name" value="ATXR3_C"/>
</dbReference>
<proteinExistence type="predicted"/>
<accession>A0AB40BSW6</accession>
<sequence>MGDGGVACAPSQLPMVPEALCGANGAFAFKSDKKMKKAEREEEAVRKGDSISERGRKLEEKVKTRELEKGEFVPDRRRKEELEKGEFVPDKLRKVELDKGEFVPDKLRKGDLEKGEFVPDKLSKSELERGEFVLDKSRKFELEKGEFVPEKWRKGELEKGEFVPEKCRKGELEKGEFVPDKSRKGEFLPDKWRKEDLESGEFVPDKVRRGSEVERGQKVELEKGEILPDKWRKSEWEHERSPEDFHRRKDVVRGENDHRKKPSLKWESGTHERDLKISSRNTDDDLCQPRYDHSNGKVHGKEHFSGNLWKRHGFESETNSRKHHGEFGDYPGSKSRRISEDVNRSNYTERQGRISSSSVSKMSSTNRYASSRHHESALPSRAGNDRQVRSPGLSERSPHEHVRHHDHRERTPGYSERSPHDRTRHHDHKDRNVSHSERSPFERVRYHDHRERSPRDRGRMLDHREKSRKSGGNEKQPNIRCDDKVSRRDSDGKDSYKSSTKLPSNSSITSEKSSDDKSNKEKKSRTLSLDHGETLLPPPPPLAPPPPPPPPPSQPHVNGIIEEQPSMEEDMDICDTPPHAMLPSNSENGKWYYLDHFGVEQGPSRLGDLKSLVEEGVLISDHLIKHSDSDRWVTVENATSPLVPSNLPFIVSDAVTQMASPPQASGNLLVEAGDVSEEAAIPAVQQDLPAVCSSLSLGVLENFQIDERVEAILNGYSIIQGKELETIGEALNTVFQHADWEKWDQSEDFTRSRCRPSELNIHSRGEVVVKEASEIRSGVLSEEYSFLNVDPSYWFAGRWSCMGGDWKRNEEAAQDGSYKKRRVLNEGYPLCQMPKSGYEDPRWLRKDDLYTPSRIRKLDLPSWAFSWTEDKNDNSNDTSKSMLASRPCQVKPLASRGTKGIMLPVIRINACVLKDHGSFEPRSRARGGERQTPRASRSQSVGGDRKSISEASFPLRKLHDRDLQSLHKCRTILNAPRDHVYTVDELSLHLGDWYYLDGAGHEHGPSSYSELQELVAKGTIMKESSVFRKDDNIWLPISDNAMVSGAIQSQEEEITSSMNSSSDTLPKLKESNKSVGAASLPFHNSYPQFVGYTRGKLHELVMKSFKNREFASAINEVLDPWLSAKQPKNETDKHFSFNSSITRSSVMLPHNLSVDKFWKSEDGVDNVRAGKRARLLFDENGEEINCEEDLIYGQLNGCAFEDICTETTLFPVCNISSQAENENWGLLDGRILARVFHFLRSDMRSLAFSAAACKHWKIAANFYKSISRCVDLSSAGPACTDYMFRAVMSGYDKKNVTSVNLSGCSNISASVLEEVLQLFSCINLVDIRGCNQFKDLKLKFQNVKWLKDYGLCSAKSLEDSHSKIRSLKQINEKSNYASNLDGKDSSNYPFRQSDYKRTKIFDARKSSALLSRDARMRQLLRKKSENVYRKMEEYISSSLKDIMKGNRFEFFRSKVALIEDRMTKGYYVRHGLDYIKDDLRRMCRDAFKSRNRADAADMKQIVMLFNQLIKSLDGKPKSSNERDDKIKMLKYDSDDALNSSTSKNGKKPYKSLNEKRFVSGSTHTSYGNGGTEYAAYDFDRETRKSLSKLNKRDMDSETDTSDDHDDDLFEVAKGESESTDSDTESDLDLHTGRLDYIKGNGYFVEDEGFDSVNDEREWGARMTKASLVPPVTRKYEVIDRYLIVADEEEVRRKMQVALPEDYAEKLLAQRNSTEDSDMELPEVKEYKPRKVLGEQVLEQEVYGIDPYTHNLLLDSMPEESEWSLIDKHKFIEEVLLPSLNKQVRHFTGTGNAPMVYPLRPIFEGIQTAAEEEGNLRIVKLCQTIIKAIHNRPDDKYVSYRKGLGVVCNKEEGFSEDDFVVEFLGEVYPAWKWFEKQDGIRSLQKDSTDPAPEFYNIYLERPKGDRDGYDLVVVDAMHKANYASRICHSCRPNCEAKVTAVDGHYLIGIYSVRPIGYGEEITFDYNSVTESKEEYEASVCLCGSQVCRGSYLNLTGEGAFQKVLKDSHGMLDRHKLMLEACEANSVSQEDYIDLARAGLGTCLLSGLPEWLVAYSAHLVRFINFERTKLPGEILKHNLEEKRKFFPDICLDVEKSDAEIQAEGVYNARLQNMALTIDKVRYVMRSVFGDPTSAPPPLKKLCPEDIFSFLWNGEGSLVDELLQCMAPHVDGNVLNDLKSKIHAHDPSGSDDPRKELKKSLLWLRDELRSLPCTHRCRHDAAADLIHMYAYTKCFFEVREYKTVQSPPVYISPLDLGPKYVDSMGSGFREYCKTYGENYCLGQLIYWHSQTSADPDSSLARARRGCLLMPDISSFYAKSQKPLREDVYGPRTLRFMLSRMEKQPQRPWPKDRIWAFKSNPRIFGSPMLDAVMNKCPLDKEMMHWLKSRPSVHQGAWDG</sequence>
<dbReference type="PANTHER" id="PTHR46655">
    <property type="entry name" value="HISTONE-LYSINE N-METHYLTRANSFERASE ATXR3"/>
    <property type="match status" value="1"/>
</dbReference>
<feature type="domain" description="SET" evidence="2">
    <location>
        <begin position="1818"/>
        <end position="1965"/>
    </location>
</feature>
<dbReference type="PROSITE" id="PS50280">
    <property type="entry name" value="SET"/>
    <property type="match status" value="1"/>
</dbReference>
<dbReference type="PANTHER" id="PTHR46655:SF1">
    <property type="entry name" value="HISTONE-LYSINE N-METHYLTRANSFERASE ATXR3"/>
    <property type="match status" value="1"/>
</dbReference>
<feature type="compositionally biased region" description="Basic and acidic residues" evidence="1">
    <location>
        <begin position="480"/>
        <end position="496"/>
    </location>
</feature>
<feature type="compositionally biased region" description="Low complexity" evidence="1">
    <location>
        <begin position="355"/>
        <end position="364"/>
    </location>
</feature>
<dbReference type="InterPro" id="IPR001214">
    <property type="entry name" value="SET_dom"/>
</dbReference>
<dbReference type="Pfam" id="PF25531">
    <property type="entry name" value="GYF_ATXR3"/>
    <property type="match status" value="2"/>
</dbReference>
<evidence type="ECO:0000313" key="4">
    <source>
        <dbReference type="RefSeq" id="XP_039130500.1"/>
    </source>
</evidence>
<dbReference type="InterPro" id="IPR057851">
    <property type="entry name" value="ATXR3_GYF"/>
</dbReference>
<feature type="compositionally biased region" description="Pro residues" evidence="1">
    <location>
        <begin position="536"/>
        <end position="554"/>
    </location>
</feature>
<dbReference type="Gene3D" id="2.170.270.10">
    <property type="entry name" value="SET domain"/>
    <property type="match status" value="1"/>
</dbReference>
<dbReference type="Proteomes" id="UP001515500">
    <property type="component" value="Chromosome 8"/>
</dbReference>
<dbReference type="CDD" id="cd10531">
    <property type="entry name" value="SET_SETD2-like"/>
    <property type="match status" value="1"/>
</dbReference>
<feature type="compositionally biased region" description="Acidic residues" evidence="1">
    <location>
        <begin position="1596"/>
        <end position="1606"/>
    </location>
</feature>
<feature type="compositionally biased region" description="Basic and acidic residues" evidence="1">
    <location>
        <begin position="512"/>
        <end position="521"/>
    </location>
</feature>
<feature type="compositionally biased region" description="Polar residues" evidence="1">
    <location>
        <begin position="497"/>
        <end position="509"/>
    </location>
</feature>
<dbReference type="RefSeq" id="XP_039130500.1">
    <property type="nucleotide sequence ID" value="XM_039274566.1"/>
</dbReference>
<dbReference type="InterPro" id="IPR046341">
    <property type="entry name" value="SET_dom_sf"/>
</dbReference>
<dbReference type="SUPFAM" id="SSF82199">
    <property type="entry name" value="SET domain"/>
    <property type="match status" value="1"/>
</dbReference>
<feature type="compositionally biased region" description="Basic and acidic residues" evidence="1">
    <location>
        <begin position="290"/>
        <end position="304"/>
    </location>
</feature>